<feature type="signal peptide" evidence="1">
    <location>
        <begin position="1"/>
        <end position="36"/>
    </location>
</feature>
<feature type="domain" description="DUF6801" evidence="2">
    <location>
        <begin position="50"/>
        <end position="207"/>
    </location>
</feature>
<evidence type="ECO:0000313" key="4">
    <source>
        <dbReference type="Proteomes" id="UP000320876"/>
    </source>
</evidence>
<comment type="caution">
    <text evidence="3">The sequence shown here is derived from an EMBL/GenBank/DDBJ whole genome shotgun (WGS) entry which is preliminary data.</text>
</comment>
<reference evidence="3 4" key="1">
    <citation type="submission" date="2019-06" db="EMBL/GenBank/DDBJ databases">
        <title>Sequencing the genomes of 1000 actinobacteria strains.</title>
        <authorList>
            <person name="Klenk H.-P."/>
        </authorList>
    </citation>
    <scope>NUCLEOTIDE SEQUENCE [LARGE SCALE GENOMIC DNA]</scope>
    <source>
        <strain evidence="3 4">DSM 45679</strain>
    </source>
</reference>
<keyword evidence="1" id="KW-0732">Signal</keyword>
<name>A0A542DMD1_AMYCI</name>
<protein>
    <recommendedName>
        <fullName evidence="2">DUF6801 domain-containing protein</fullName>
    </recommendedName>
</protein>
<dbReference type="InterPro" id="IPR046542">
    <property type="entry name" value="DUF6801"/>
</dbReference>
<proteinExistence type="predicted"/>
<feature type="chain" id="PRO_5021776210" description="DUF6801 domain-containing protein" evidence="1">
    <location>
        <begin position="37"/>
        <end position="398"/>
    </location>
</feature>
<keyword evidence="4" id="KW-1185">Reference proteome</keyword>
<accession>A0A542DMD1</accession>
<dbReference type="AlphaFoldDB" id="A0A542DMD1"/>
<organism evidence="3 4">
    <name type="scientific">Amycolatopsis cihanbeyliensis</name>
    <dbReference type="NCBI Taxonomy" id="1128664"/>
    <lineage>
        <taxon>Bacteria</taxon>
        <taxon>Bacillati</taxon>
        <taxon>Actinomycetota</taxon>
        <taxon>Actinomycetes</taxon>
        <taxon>Pseudonocardiales</taxon>
        <taxon>Pseudonocardiaceae</taxon>
        <taxon>Amycolatopsis</taxon>
    </lineage>
</organism>
<gene>
    <name evidence="3" type="ORF">FB471_4011</name>
</gene>
<dbReference type="EMBL" id="VFML01000001">
    <property type="protein sequence ID" value="TQJ04228.1"/>
    <property type="molecule type" value="Genomic_DNA"/>
</dbReference>
<sequence>MIGRVSSSRLRTVASVTTVGMVTALAGVLAAGPATADTASPLDVVSKELTYTCTFPLVGPQPVTATVSVDLPTSAAVGERIQPTGLAIDFTLSENIVTAFRLIGAATMEADGVADVDVAFGGRTLTMGVPNLKAPKQDIPASGPMSSSMTGPMPSFILYEPGSLEIGAGQQFFASATALDENGNDTALGNPIDIPCTQDAGQDAHLGTIEVTGAPTAGPAAGMSTQGSVDKELAYTCTFPEAGQQDAVGRVTATFPDQAQVDQRAEITDAEVQADINAASVDVLRDNGAATVEGSGQADLHAGLSDASGTLELTLGLPATIPPVDVPAAGGLTASMPINTPSLIFRAPGDLSVSAGDLSGTLTPRDAAGDETALGTFDVPCQPQSGQDTHLATVPIVA</sequence>
<evidence type="ECO:0000256" key="1">
    <source>
        <dbReference type="SAM" id="SignalP"/>
    </source>
</evidence>
<dbReference type="Pfam" id="PF20611">
    <property type="entry name" value="DUF6801"/>
    <property type="match status" value="2"/>
</dbReference>
<evidence type="ECO:0000313" key="3">
    <source>
        <dbReference type="EMBL" id="TQJ04228.1"/>
    </source>
</evidence>
<evidence type="ECO:0000259" key="2">
    <source>
        <dbReference type="Pfam" id="PF20611"/>
    </source>
</evidence>
<dbReference type="Proteomes" id="UP000320876">
    <property type="component" value="Unassembled WGS sequence"/>
</dbReference>
<feature type="domain" description="DUF6801" evidence="2">
    <location>
        <begin position="234"/>
        <end position="392"/>
    </location>
</feature>